<evidence type="ECO:0000256" key="3">
    <source>
        <dbReference type="ARBA" id="ARBA00022525"/>
    </source>
</evidence>
<protein>
    <recommendedName>
        <fullName evidence="10">Elicitin-like protein</fullName>
    </recommendedName>
</protein>
<organism evidence="8 9">
    <name type="scientific">Phytophthora ramorum</name>
    <name type="common">Sudden oak death agent</name>
    <dbReference type="NCBI Taxonomy" id="164328"/>
    <lineage>
        <taxon>Eukaryota</taxon>
        <taxon>Sar</taxon>
        <taxon>Stramenopiles</taxon>
        <taxon>Oomycota</taxon>
        <taxon>Peronosporomycetes</taxon>
        <taxon>Peronosporales</taxon>
        <taxon>Peronosporaceae</taxon>
        <taxon>Phytophthora</taxon>
    </lineage>
</organism>
<dbReference type="VEuPathDB" id="FungiDB:KRP22_8597"/>
<dbReference type="SMART" id="SM01187">
    <property type="entry name" value="Elicitin"/>
    <property type="match status" value="1"/>
</dbReference>
<dbReference type="OMA" id="STIHECS"/>
<dbReference type="Gene3D" id="1.10.239.10">
    <property type="entry name" value="Elicitin domain"/>
    <property type="match status" value="1"/>
</dbReference>
<keyword evidence="7" id="KW-0732">Signal</keyword>
<comment type="subcellular location">
    <subcellularLocation>
        <location evidence="1">Secreted</location>
    </subcellularLocation>
</comment>
<evidence type="ECO:0000313" key="9">
    <source>
        <dbReference type="Proteomes" id="UP000005238"/>
    </source>
</evidence>
<dbReference type="VEuPathDB" id="FungiDB:KRP23_11483"/>
<keyword evidence="5" id="KW-1015">Disulfide bond</keyword>
<dbReference type="EMBL" id="DS566050">
    <property type="status" value="NOT_ANNOTATED_CDS"/>
    <property type="molecule type" value="Genomic_DNA"/>
</dbReference>
<evidence type="ECO:0000256" key="6">
    <source>
        <dbReference type="SAM" id="MobiDB-lite"/>
    </source>
</evidence>
<dbReference type="InterPro" id="IPR036470">
    <property type="entry name" value="Elicitin_sf"/>
</dbReference>
<feature type="compositionally biased region" description="Low complexity" evidence="6">
    <location>
        <begin position="184"/>
        <end position="231"/>
    </location>
</feature>
<proteinExistence type="inferred from homology"/>
<dbReference type="Proteomes" id="UP000005238">
    <property type="component" value="Unassembled WGS sequence"/>
</dbReference>
<dbReference type="EnsemblProtists" id="Phyra80828">
    <property type="protein sequence ID" value="Phyra80828"/>
    <property type="gene ID" value="Phyra80828"/>
</dbReference>
<keyword evidence="3" id="KW-0964">Secreted</keyword>
<dbReference type="GO" id="GO:0052040">
    <property type="term" value="P:symbiont-mediated perturbation of host programmed cell death"/>
    <property type="evidence" value="ECO:0007669"/>
    <property type="project" value="UniProtKB-KW"/>
</dbReference>
<accession>H3GUD6</accession>
<evidence type="ECO:0000256" key="5">
    <source>
        <dbReference type="ARBA" id="ARBA00023157"/>
    </source>
</evidence>
<dbReference type="GO" id="GO:0005576">
    <property type="term" value="C:extracellular region"/>
    <property type="evidence" value="ECO:0007669"/>
    <property type="project" value="UniProtKB-SubCell"/>
</dbReference>
<dbReference type="InterPro" id="IPR002200">
    <property type="entry name" value="Elicitin"/>
</dbReference>
<sequence>MKAVISSFLLGAAAVASATNCDVSVLTEIANTADASTCKTTCNFVVPIESTESSRLADWESFCASDACQRVLRDLSTIHECSIDGASLHQSVVNRIEDDCAKLTRALRAADGSHVHSSGMDMGSASAEAEDSHEATSSSTASSEAEDSHDTTSASSGAEDSHDTTSSTSASAEAGGEDSHDHAGSPTSSSTGSSTTTSASKSSGSATGSKATSSNSTSSTQAPSASSTSSATSISITFGSVFLAAAAAFL</sequence>
<feature type="signal peptide" evidence="7">
    <location>
        <begin position="1"/>
        <end position="18"/>
    </location>
</feature>
<dbReference type="InParanoid" id="H3GUD6"/>
<evidence type="ECO:0000256" key="7">
    <source>
        <dbReference type="SAM" id="SignalP"/>
    </source>
</evidence>
<evidence type="ECO:0008006" key="10">
    <source>
        <dbReference type="Google" id="ProtNLM"/>
    </source>
</evidence>
<evidence type="ECO:0000256" key="1">
    <source>
        <dbReference type="ARBA" id="ARBA00004613"/>
    </source>
</evidence>
<keyword evidence="4" id="KW-0928">Hypersensitive response elicitation</keyword>
<dbReference type="Pfam" id="PF00964">
    <property type="entry name" value="Elicitin"/>
    <property type="match status" value="1"/>
</dbReference>
<dbReference type="eggNOG" id="ENOG502RF3E">
    <property type="taxonomic scope" value="Eukaryota"/>
</dbReference>
<dbReference type="AlphaFoldDB" id="H3GUD6"/>
<feature type="compositionally biased region" description="Low complexity" evidence="6">
    <location>
        <begin position="164"/>
        <end position="174"/>
    </location>
</feature>
<evidence type="ECO:0000256" key="4">
    <source>
        <dbReference type="ARBA" id="ARBA00022978"/>
    </source>
</evidence>
<reference evidence="9" key="1">
    <citation type="journal article" date="2006" name="Science">
        <title>Phytophthora genome sequences uncover evolutionary origins and mechanisms of pathogenesis.</title>
        <authorList>
            <person name="Tyler B.M."/>
            <person name="Tripathy S."/>
            <person name="Zhang X."/>
            <person name="Dehal P."/>
            <person name="Jiang R.H."/>
            <person name="Aerts A."/>
            <person name="Arredondo F.D."/>
            <person name="Baxter L."/>
            <person name="Bensasson D."/>
            <person name="Beynon J.L."/>
            <person name="Chapman J."/>
            <person name="Damasceno C.M."/>
            <person name="Dorrance A.E."/>
            <person name="Dou D."/>
            <person name="Dickerman A.W."/>
            <person name="Dubchak I.L."/>
            <person name="Garbelotto M."/>
            <person name="Gijzen M."/>
            <person name="Gordon S.G."/>
            <person name="Govers F."/>
            <person name="Grunwald N.J."/>
            <person name="Huang W."/>
            <person name="Ivors K.L."/>
            <person name="Jones R.W."/>
            <person name="Kamoun S."/>
            <person name="Krampis K."/>
            <person name="Lamour K.H."/>
            <person name="Lee M.K."/>
            <person name="McDonald W.H."/>
            <person name="Medina M."/>
            <person name="Meijer H.J."/>
            <person name="Nordberg E.K."/>
            <person name="Maclean D.J."/>
            <person name="Ospina-Giraldo M.D."/>
            <person name="Morris P.F."/>
            <person name="Phuntumart V."/>
            <person name="Putnam N.H."/>
            <person name="Rash S."/>
            <person name="Rose J.K."/>
            <person name="Sakihama Y."/>
            <person name="Salamov A.A."/>
            <person name="Savidor A."/>
            <person name="Scheuring C.F."/>
            <person name="Smith B.M."/>
            <person name="Sobral B.W."/>
            <person name="Terry A."/>
            <person name="Torto-Alalibo T.A."/>
            <person name="Win J."/>
            <person name="Xu Z."/>
            <person name="Zhang H."/>
            <person name="Grigoriev I.V."/>
            <person name="Rokhsar D.S."/>
            <person name="Boore J.L."/>
        </authorList>
    </citation>
    <scope>NUCLEOTIDE SEQUENCE [LARGE SCALE GENOMIC DNA]</scope>
    <source>
        <strain evidence="9">Pr102</strain>
    </source>
</reference>
<dbReference type="SUPFAM" id="SSF48647">
    <property type="entry name" value="Fungal elicitin"/>
    <property type="match status" value="1"/>
</dbReference>
<comment type="similarity">
    <text evidence="2">Belongs to the elicitin family.</text>
</comment>
<feature type="region of interest" description="Disordered" evidence="6">
    <location>
        <begin position="111"/>
        <end position="231"/>
    </location>
</feature>
<name>H3GUD6_PHYRM</name>
<keyword evidence="9" id="KW-1185">Reference proteome</keyword>
<dbReference type="HOGENOM" id="CLU_1144500_0_0_1"/>
<feature type="chain" id="PRO_5003587809" description="Elicitin-like protein" evidence="7">
    <location>
        <begin position="19"/>
        <end position="250"/>
    </location>
</feature>
<evidence type="ECO:0000313" key="8">
    <source>
        <dbReference type="EnsemblProtists" id="Phyra80828"/>
    </source>
</evidence>
<evidence type="ECO:0000256" key="2">
    <source>
        <dbReference type="ARBA" id="ARBA00009544"/>
    </source>
</evidence>
<reference evidence="8" key="2">
    <citation type="submission" date="2015-06" db="UniProtKB">
        <authorList>
            <consortium name="EnsemblProtists"/>
        </authorList>
    </citation>
    <scope>IDENTIFICATION</scope>
    <source>
        <strain evidence="8">Pr102</strain>
    </source>
</reference>